<dbReference type="SUPFAM" id="SSF48452">
    <property type="entry name" value="TPR-like"/>
    <property type="match status" value="1"/>
</dbReference>
<dbReference type="GO" id="GO:0005783">
    <property type="term" value="C:endoplasmic reticulum"/>
    <property type="evidence" value="ECO:0007669"/>
    <property type="project" value="TreeGrafter"/>
</dbReference>
<dbReference type="EMBL" id="JAPWTK010000084">
    <property type="protein sequence ID" value="KAJ8951411.1"/>
    <property type="molecule type" value="Genomic_DNA"/>
</dbReference>
<name>A0AAV8YLF3_9CUCU</name>
<keyword evidence="3" id="KW-1185">Reference proteome</keyword>
<evidence type="ECO:0000313" key="2">
    <source>
        <dbReference type="EMBL" id="KAJ8951411.1"/>
    </source>
</evidence>
<dbReference type="Proteomes" id="UP001162162">
    <property type="component" value="Unassembled WGS sequence"/>
</dbReference>
<dbReference type="AlphaFoldDB" id="A0AAV8YLF3"/>
<feature type="region of interest" description="Disordered" evidence="1">
    <location>
        <begin position="81"/>
        <end position="206"/>
    </location>
</feature>
<protein>
    <recommendedName>
        <fullName evidence="4">DUF4817 domain-containing protein</fullName>
    </recommendedName>
</protein>
<feature type="compositionally biased region" description="Acidic residues" evidence="1">
    <location>
        <begin position="113"/>
        <end position="132"/>
    </location>
</feature>
<proteinExistence type="predicted"/>
<feature type="compositionally biased region" description="Basic and acidic residues" evidence="1">
    <location>
        <begin position="133"/>
        <end position="147"/>
    </location>
</feature>
<dbReference type="PANTHER" id="PTHR12366:SF29">
    <property type="entry name" value="ASPARTYL BETA-HYDROXYLASE, ISOFORM L"/>
    <property type="match status" value="1"/>
</dbReference>
<evidence type="ECO:0008006" key="4">
    <source>
        <dbReference type="Google" id="ProtNLM"/>
    </source>
</evidence>
<dbReference type="GO" id="GO:0062101">
    <property type="term" value="F:peptidyl-aspartic acid 3-dioxygenase activity"/>
    <property type="evidence" value="ECO:0007669"/>
    <property type="project" value="InterPro"/>
</dbReference>
<organism evidence="2 3">
    <name type="scientific">Aromia moschata</name>
    <dbReference type="NCBI Taxonomy" id="1265417"/>
    <lineage>
        <taxon>Eukaryota</taxon>
        <taxon>Metazoa</taxon>
        <taxon>Ecdysozoa</taxon>
        <taxon>Arthropoda</taxon>
        <taxon>Hexapoda</taxon>
        <taxon>Insecta</taxon>
        <taxon>Pterygota</taxon>
        <taxon>Neoptera</taxon>
        <taxon>Endopterygota</taxon>
        <taxon>Coleoptera</taxon>
        <taxon>Polyphaga</taxon>
        <taxon>Cucujiformia</taxon>
        <taxon>Chrysomeloidea</taxon>
        <taxon>Cerambycidae</taxon>
        <taxon>Cerambycinae</taxon>
        <taxon>Callichromatini</taxon>
        <taxon>Aromia</taxon>
    </lineage>
</organism>
<feature type="compositionally biased region" description="Acidic residues" evidence="1">
    <location>
        <begin position="170"/>
        <end position="181"/>
    </location>
</feature>
<evidence type="ECO:0000256" key="1">
    <source>
        <dbReference type="SAM" id="MobiDB-lite"/>
    </source>
</evidence>
<gene>
    <name evidence="2" type="ORF">NQ318_006840</name>
</gene>
<accession>A0AAV8YLF3</accession>
<dbReference type="InterPro" id="IPR039038">
    <property type="entry name" value="ASPH"/>
</dbReference>
<dbReference type="PANTHER" id="PTHR12366">
    <property type="entry name" value="ASPARTYL/ASPARAGINYL BETA-HYDROXYLASE"/>
    <property type="match status" value="1"/>
</dbReference>
<evidence type="ECO:0000313" key="3">
    <source>
        <dbReference type="Proteomes" id="UP001162162"/>
    </source>
</evidence>
<sequence length="409" mass="46961">MAHLTVTQRIEILIFIGCGNKTRTQEEVCNLFNAKYPDNPITQSTVSKIESKFRETGDVKDLPKSGRPNITQDKQIDIVLTPAEKPPSEDVTEPTPSMSRRNTIVAPPTLQEVEPDIEQDEEDYSDEEEVSDEETHHEPSAKTRYQELRSTYVRSLTPEGEIDYHKEPETYEDEYEEDEEVSATARDADDSDSDKQTEQASGYQYANITNKDDLRIKDEIDEAQKSVQNNSAYAIKQFDKSCKNTPPHPRGIYGKAISLDHLAHQRRSNEVLEEAFKYYLQLFNTADVPDTLFEMAATRCITRMRFVGQYRNAVNVHWQLIRKFPNNPEHLNSLAVTYLTINRVEEARSVLEEVLSRWPDDGFALVHYGFILKTTDNDLEKAVTYFKRGLETKAEGVTDGRFYFHLGTL</sequence>
<dbReference type="Gene3D" id="1.25.40.10">
    <property type="entry name" value="Tetratricopeptide repeat domain"/>
    <property type="match status" value="1"/>
</dbReference>
<reference evidence="2" key="1">
    <citation type="journal article" date="2023" name="Insect Mol. Biol.">
        <title>Genome sequencing provides insights into the evolution of gene families encoding plant cell wall-degrading enzymes in longhorned beetles.</title>
        <authorList>
            <person name="Shin N.R."/>
            <person name="Okamura Y."/>
            <person name="Kirsch R."/>
            <person name="Pauchet Y."/>
        </authorList>
    </citation>
    <scope>NUCLEOTIDE SEQUENCE</scope>
    <source>
        <strain evidence="2">AMC_N1</strain>
    </source>
</reference>
<dbReference type="InterPro" id="IPR011990">
    <property type="entry name" value="TPR-like_helical_dom_sf"/>
</dbReference>
<comment type="caution">
    <text evidence="2">The sequence shown here is derived from an EMBL/GenBank/DDBJ whole genome shotgun (WGS) entry which is preliminary data.</text>
</comment>